<dbReference type="EMBL" id="BAEN01000035">
    <property type="protein sequence ID" value="GAC14184.1"/>
    <property type="molecule type" value="Genomic_DNA"/>
</dbReference>
<name>K6X0H7_9ALTE</name>
<feature type="domain" description="RecBCD enzyme subunit RecD N-terminal" evidence="1">
    <location>
        <begin position="23"/>
        <end position="73"/>
    </location>
</feature>
<evidence type="ECO:0000259" key="1">
    <source>
        <dbReference type="Pfam" id="PF21185"/>
    </source>
</evidence>
<comment type="caution">
    <text evidence="2">The sequence shown here is derived from an EMBL/GenBank/DDBJ whole genome shotgun (WGS) entry which is preliminary data.</text>
</comment>
<protein>
    <recommendedName>
        <fullName evidence="1">RecBCD enzyme subunit RecD N-terminal domain-containing protein</fullName>
    </recommendedName>
</protein>
<reference evidence="2 3" key="1">
    <citation type="journal article" date="2017" name="Antonie Van Leeuwenhoek">
        <title>Rhizobium rhizosphaerae sp. nov., a novel species isolated from rice rhizosphere.</title>
        <authorList>
            <person name="Zhao J.J."/>
            <person name="Zhang J."/>
            <person name="Zhang R.J."/>
            <person name="Zhang C.W."/>
            <person name="Yin H.Q."/>
            <person name="Zhang X.X."/>
        </authorList>
    </citation>
    <scope>NUCLEOTIDE SEQUENCE [LARGE SCALE GENOMIC DNA]</scope>
    <source>
        <strain evidence="2 3">E3</strain>
    </source>
</reference>
<sequence length="105" mass="11820">MVTGLLDKHFLESCEQQMIRLGFTALDRAFASFIYQQENQHKDKLALLAGIISQRLGQQHSCLNLSELDSLQLRLLGFSNIQDVINTIHASHSIALADADKKINR</sequence>
<evidence type="ECO:0000313" key="3">
    <source>
        <dbReference type="Proteomes" id="UP000006334"/>
    </source>
</evidence>
<gene>
    <name evidence="2" type="ORF">GLIP_1550</name>
</gene>
<keyword evidence="3" id="KW-1185">Reference proteome</keyword>
<dbReference type="RefSeq" id="WP_008844000.1">
    <property type="nucleotide sequence ID" value="NZ_BAEN01000035.1"/>
</dbReference>
<dbReference type="InterPro" id="IPR049550">
    <property type="entry name" value="RecD_N"/>
</dbReference>
<dbReference type="STRING" id="1127673.GLIP_1550"/>
<dbReference type="Pfam" id="PF21185">
    <property type="entry name" value="RecD_N"/>
    <property type="match status" value="1"/>
</dbReference>
<accession>K6X0H7</accession>
<proteinExistence type="predicted"/>
<organism evidence="2 3">
    <name type="scientific">Aliiglaciecola lipolytica E3</name>
    <dbReference type="NCBI Taxonomy" id="1127673"/>
    <lineage>
        <taxon>Bacteria</taxon>
        <taxon>Pseudomonadati</taxon>
        <taxon>Pseudomonadota</taxon>
        <taxon>Gammaproteobacteria</taxon>
        <taxon>Alteromonadales</taxon>
        <taxon>Alteromonadaceae</taxon>
        <taxon>Aliiglaciecola</taxon>
    </lineage>
</organism>
<dbReference type="InterPro" id="IPR041851">
    <property type="entry name" value="RecD_N_sf"/>
</dbReference>
<dbReference type="Proteomes" id="UP000006334">
    <property type="component" value="Unassembled WGS sequence"/>
</dbReference>
<dbReference type="Gene3D" id="1.10.10.1020">
    <property type="entry name" value="RecBCD complex, subunit RecD, N-terminal domain"/>
    <property type="match status" value="1"/>
</dbReference>
<evidence type="ECO:0000313" key="2">
    <source>
        <dbReference type="EMBL" id="GAC14184.1"/>
    </source>
</evidence>
<dbReference type="AlphaFoldDB" id="K6X0H7"/>